<proteinExistence type="predicted"/>
<protein>
    <submittedName>
        <fullName evidence="3">Uncharacterized protein</fullName>
    </submittedName>
</protein>
<dbReference type="EMBL" id="GEDC01001344">
    <property type="protein sequence ID" value="JAS35954.1"/>
    <property type="molecule type" value="Transcribed_RNA"/>
</dbReference>
<feature type="region of interest" description="Disordered" evidence="1">
    <location>
        <begin position="250"/>
        <end position="293"/>
    </location>
</feature>
<gene>
    <name evidence="3" type="ORF">g.20228</name>
</gene>
<accession>A0A1B6EDL1</accession>
<evidence type="ECO:0000256" key="2">
    <source>
        <dbReference type="SAM" id="SignalP"/>
    </source>
</evidence>
<feature type="chain" id="PRO_5008582015" evidence="2">
    <location>
        <begin position="21"/>
        <end position="388"/>
    </location>
</feature>
<sequence length="388" mass="41514">MARIVLESILFAILLTVCQGSTSAESKDLQTAQSKDFYYELKNKFDSLFKPLKNKGGSSYRQYYPSTNYQYRFSPGYNQRIVDCYDNGNVYADYSGASRPSGGYIGAKPVFSAPQYAESVGGSSGASFEASISGSIGGSGTSDDTRGYFKPSKPLYDTPTGNGYYYSTSYNSPKWSIGTPSFYISSGSSPQLKKPQFFKNSPPLQVNPLPVAYDQQNVIYVNPQNGGGYATTPSSPVTVLVPQVPDVRGDVSISSSTPSTSVPTVQSSTTDSVSITPKPLYQTPQTHPESRPGVVSIVSSDTYLSRPYYSPGFSYGYSLGGSSGIGANYPLPGSQYGFYYNPSFQAGVGFPSANNDPAFYGYPGSFSGSIDLNPGIAFPTNAPPKDDC</sequence>
<organism evidence="3">
    <name type="scientific">Clastoptera arizonana</name>
    <name type="common">Arizona spittle bug</name>
    <dbReference type="NCBI Taxonomy" id="38151"/>
    <lineage>
        <taxon>Eukaryota</taxon>
        <taxon>Metazoa</taxon>
        <taxon>Ecdysozoa</taxon>
        <taxon>Arthropoda</taxon>
        <taxon>Hexapoda</taxon>
        <taxon>Insecta</taxon>
        <taxon>Pterygota</taxon>
        <taxon>Neoptera</taxon>
        <taxon>Paraneoptera</taxon>
        <taxon>Hemiptera</taxon>
        <taxon>Auchenorrhyncha</taxon>
        <taxon>Cercopoidea</taxon>
        <taxon>Clastopteridae</taxon>
        <taxon>Clastoptera</taxon>
    </lineage>
</organism>
<name>A0A1B6EDL1_9HEMI</name>
<evidence type="ECO:0000256" key="1">
    <source>
        <dbReference type="SAM" id="MobiDB-lite"/>
    </source>
</evidence>
<reference evidence="3" key="1">
    <citation type="submission" date="2015-12" db="EMBL/GenBank/DDBJ databases">
        <title>De novo transcriptome assembly of four potential Pierce s Disease insect vectors from Arizona vineyards.</title>
        <authorList>
            <person name="Tassone E.E."/>
        </authorList>
    </citation>
    <scope>NUCLEOTIDE SEQUENCE</scope>
</reference>
<evidence type="ECO:0000313" key="3">
    <source>
        <dbReference type="EMBL" id="JAS35954.1"/>
    </source>
</evidence>
<feature type="signal peptide" evidence="2">
    <location>
        <begin position="1"/>
        <end position="20"/>
    </location>
</feature>
<feature type="compositionally biased region" description="Low complexity" evidence="1">
    <location>
        <begin position="250"/>
        <end position="276"/>
    </location>
</feature>
<dbReference type="AlphaFoldDB" id="A0A1B6EDL1"/>
<keyword evidence="2" id="KW-0732">Signal</keyword>